<dbReference type="Gene3D" id="1.20.1070.10">
    <property type="entry name" value="Rhodopsin 7-helix transmembrane proteins"/>
    <property type="match status" value="1"/>
</dbReference>
<dbReference type="PANTHER" id="PTHR10848">
    <property type="entry name" value="MEIOTIC RECOMBINATION PROTEIN SPO11"/>
    <property type="match status" value="1"/>
</dbReference>
<dbReference type="GO" id="GO:0003677">
    <property type="term" value="F:DNA binding"/>
    <property type="evidence" value="ECO:0007669"/>
    <property type="project" value="UniProtKB-UniRule"/>
</dbReference>
<keyword evidence="11" id="KW-0460">Magnesium</keyword>
<dbReference type="Pfam" id="PF04406">
    <property type="entry name" value="TP6A_N"/>
    <property type="match status" value="1"/>
</dbReference>
<evidence type="ECO:0000256" key="13">
    <source>
        <dbReference type="ARBA" id="ARBA00023029"/>
    </source>
</evidence>
<dbReference type="CDD" id="cd00223">
    <property type="entry name" value="TOPRIM_TopoIIB_SPO"/>
    <property type="match status" value="1"/>
</dbReference>
<dbReference type="Gene3D" id="1.10.10.10">
    <property type="entry name" value="Winged helix-like DNA-binding domain superfamily/Winged helix DNA-binding domain"/>
    <property type="match status" value="1"/>
</dbReference>
<dbReference type="STRING" id="1157962.A0A250XI73"/>
<dbReference type="Gene3D" id="3.40.1360.10">
    <property type="match status" value="1"/>
</dbReference>
<dbReference type="InterPro" id="IPR001425">
    <property type="entry name" value="Arc/bac/fun_rhodopsins"/>
</dbReference>
<evidence type="ECO:0000256" key="16">
    <source>
        <dbReference type="ARBA" id="ARBA00023235"/>
    </source>
</evidence>
<dbReference type="GO" id="GO:0016020">
    <property type="term" value="C:membrane"/>
    <property type="evidence" value="ECO:0007669"/>
    <property type="project" value="UniProtKB-SubCell"/>
</dbReference>
<dbReference type="GO" id="GO:0000228">
    <property type="term" value="C:nuclear chromosome"/>
    <property type="evidence" value="ECO:0007669"/>
    <property type="project" value="TreeGrafter"/>
</dbReference>
<dbReference type="AlphaFoldDB" id="A0A250XI73"/>
<evidence type="ECO:0000256" key="6">
    <source>
        <dbReference type="ARBA" id="ARBA00008130"/>
    </source>
</evidence>
<dbReference type="GO" id="GO:0007131">
    <property type="term" value="P:reciprocal meiotic recombination"/>
    <property type="evidence" value="ECO:0007669"/>
    <property type="project" value="TreeGrafter"/>
</dbReference>
<gene>
    <name evidence="25" type="ORF">CEUSTIGMA_g10038.t1</name>
</gene>
<dbReference type="EMBL" id="BEGY01000083">
    <property type="protein sequence ID" value="GAX82612.1"/>
    <property type="molecule type" value="Genomic_DNA"/>
</dbReference>
<keyword evidence="8 21" id="KW-0812">Transmembrane</keyword>
<evidence type="ECO:0000256" key="21">
    <source>
        <dbReference type="SAM" id="Phobius"/>
    </source>
</evidence>
<evidence type="ECO:0000256" key="14">
    <source>
        <dbReference type="ARBA" id="ARBA00023125"/>
    </source>
</evidence>
<dbReference type="SUPFAM" id="SSF81321">
    <property type="entry name" value="Family A G protein-coupled receptor-like"/>
    <property type="match status" value="1"/>
</dbReference>
<evidence type="ECO:0000256" key="10">
    <source>
        <dbReference type="ARBA" id="ARBA00022741"/>
    </source>
</evidence>
<dbReference type="InterPro" id="IPR004085">
    <property type="entry name" value="TopoVI_A"/>
</dbReference>
<dbReference type="GO" id="GO:0046872">
    <property type="term" value="F:metal ion binding"/>
    <property type="evidence" value="ECO:0007669"/>
    <property type="project" value="UniProtKB-KW"/>
</dbReference>
<dbReference type="InterPro" id="IPR034136">
    <property type="entry name" value="TOPRIM_Topo6A/Spo11"/>
</dbReference>
<comment type="caution">
    <text evidence="25">The sequence shown here is derived from an EMBL/GenBank/DDBJ whole genome shotgun (WGS) entry which is preliminary data.</text>
</comment>
<evidence type="ECO:0000313" key="25">
    <source>
        <dbReference type="EMBL" id="GAX82612.1"/>
    </source>
</evidence>
<dbReference type="InterPro" id="IPR013049">
    <property type="entry name" value="Spo11/TopoVI_A_N"/>
</dbReference>
<dbReference type="InterPro" id="IPR036388">
    <property type="entry name" value="WH-like_DNA-bd_sf"/>
</dbReference>
<dbReference type="InterPro" id="IPR002815">
    <property type="entry name" value="Spo11/TopoVI_A"/>
</dbReference>
<dbReference type="SMART" id="SM01021">
    <property type="entry name" value="Bac_rhodopsin"/>
    <property type="match status" value="1"/>
</dbReference>
<evidence type="ECO:0000256" key="9">
    <source>
        <dbReference type="ARBA" id="ARBA00022723"/>
    </source>
</evidence>
<evidence type="ECO:0000256" key="11">
    <source>
        <dbReference type="ARBA" id="ARBA00022842"/>
    </source>
</evidence>
<evidence type="ECO:0000259" key="23">
    <source>
        <dbReference type="Pfam" id="PF20768"/>
    </source>
</evidence>
<dbReference type="GO" id="GO:0042138">
    <property type="term" value="P:meiotic DNA double-strand break formation"/>
    <property type="evidence" value="ECO:0007669"/>
    <property type="project" value="TreeGrafter"/>
</dbReference>
<dbReference type="GO" id="GO:0006265">
    <property type="term" value="P:DNA topological change"/>
    <property type="evidence" value="ECO:0007669"/>
    <property type="project" value="InterPro"/>
</dbReference>
<evidence type="ECO:0000259" key="24">
    <source>
        <dbReference type="Pfam" id="PF21180"/>
    </source>
</evidence>
<protein>
    <recommendedName>
        <fullName evidence="7">DNA topoisomerase (ATP-hydrolyzing)</fullName>
        <ecNumber evidence="7">5.6.2.2</ecNumber>
    </recommendedName>
    <alternativeName>
        <fullName evidence="18">Meiotic recombination protein SPO11-3</fullName>
    </alternativeName>
</protein>
<feature type="compositionally biased region" description="Basic and acidic residues" evidence="20">
    <location>
        <begin position="1"/>
        <end position="12"/>
    </location>
</feature>
<dbReference type="GO" id="GO:0003918">
    <property type="term" value="F:DNA topoisomerase type II (double strand cut, ATP-hydrolyzing) activity"/>
    <property type="evidence" value="ECO:0007669"/>
    <property type="project" value="UniProtKB-UniRule"/>
</dbReference>
<feature type="region of interest" description="Disordered" evidence="20">
    <location>
        <begin position="1"/>
        <end position="25"/>
    </location>
</feature>
<dbReference type="InterPro" id="IPR036078">
    <property type="entry name" value="Spo11/TopoVI_A_sf"/>
</dbReference>
<evidence type="ECO:0000256" key="17">
    <source>
        <dbReference type="ARBA" id="ARBA00023242"/>
    </source>
</evidence>
<evidence type="ECO:0000256" key="3">
    <source>
        <dbReference type="ARBA" id="ARBA00004123"/>
    </source>
</evidence>
<evidence type="ECO:0000256" key="8">
    <source>
        <dbReference type="ARBA" id="ARBA00022692"/>
    </source>
</evidence>
<dbReference type="Pfam" id="PF20768">
    <property type="entry name" value="Topo_VI_alpha"/>
    <property type="match status" value="1"/>
</dbReference>
<reference evidence="25 26" key="1">
    <citation type="submission" date="2017-08" db="EMBL/GenBank/DDBJ databases">
        <title>Acidophilic green algal genome provides insights into adaptation to an acidic environment.</title>
        <authorList>
            <person name="Hirooka S."/>
            <person name="Hirose Y."/>
            <person name="Kanesaki Y."/>
            <person name="Higuchi S."/>
            <person name="Fujiwara T."/>
            <person name="Onuma R."/>
            <person name="Era A."/>
            <person name="Ohbayashi R."/>
            <person name="Uzuka A."/>
            <person name="Nozaki H."/>
            <person name="Yoshikawa H."/>
            <person name="Miyagishima S.Y."/>
        </authorList>
    </citation>
    <scope>NUCLEOTIDE SEQUENCE [LARGE SCALE GENOMIC DNA]</scope>
    <source>
        <strain evidence="25 26">NIES-2499</strain>
    </source>
</reference>
<evidence type="ECO:0000256" key="20">
    <source>
        <dbReference type="SAM" id="MobiDB-lite"/>
    </source>
</evidence>
<evidence type="ECO:0000256" key="18">
    <source>
        <dbReference type="ARBA" id="ARBA00082656"/>
    </source>
</evidence>
<dbReference type="PRINTS" id="PR01550">
    <property type="entry name" value="TOP6AFAMILY"/>
</dbReference>
<dbReference type="FunFam" id="3.40.1360.10:FF:000003">
    <property type="entry name" value="DNA topoisomerase 6 subunit A"/>
    <property type="match status" value="1"/>
</dbReference>
<evidence type="ECO:0000256" key="2">
    <source>
        <dbReference type="ARBA" id="ARBA00001946"/>
    </source>
</evidence>
<comment type="similarity">
    <text evidence="5 19">Belongs to the TOP6A family.</text>
</comment>
<dbReference type="OrthoDB" id="5377392at2759"/>
<dbReference type="Pfam" id="PF01036">
    <property type="entry name" value="Bac_rhodopsin"/>
    <property type="match status" value="1"/>
</dbReference>
<dbReference type="GO" id="GO:0005524">
    <property type="term" value="F:ATP binding"/>
    <property type="evidence" value="ECO:0007669"/>
    <property type="project" value="UniProtKB-KW"/>
</dbReference>
<proteinExistence type="inferred from homology"/>
<dbReference type="PRINTS" id="PR01552">
    <property type="entry name" value="TPISMRASE6A"/>
</dbReference>
<keyword evidence="16 19" id="KW-0413">Isomerase</keyword>
<dbReference type="EC" id="5.6.2.2" evidence="7"/>
<feature type="active site" description="O-(5'-phospho-DNA)-tyrosine intermediate" evidence="19">
    <location>
        <position position="129"/>
    </location>
</feature>
<evidence type="ECO:0000256" key="15">
    <source>
        <dbReference type="ARBA" id="ARBA00023136"/>
    </source>
</evidence>
<keyword evidence="17" id="KW-0539">Nucleus</keyword>
<sequence length="1032" mass="113878">MSERNKKQKLDPGEGSSGAGKKGNLRVKDAEVVDKGADSVLDEIEATVLEISASILEGNGFSFDIPSRAKGNQMYVPELDRIVLKDSISKRPFSSTQTCRKTAITTRILGLVHQLCTKQIHVTKRDLFYTDVKLFEDQSQSDSILDDMACMLGCTRSSLHVVASEKGVVVGRLTFREAGDQIDCQRMGVGGKAIPPNVDKVDSIQSDALFILLVEKDAAFMRLAEDRFYNTYPCIILTAKGQPDVATRLFLRKLKTTLKIPVLALVDSDPYGLKILSVYMKGSMNMSYDSSNLTTPDIKWLGVRPSDLDRFNIPQQCRLPMTEEDIKTGKKLLEEDFVKANPLWVAELELMLKTKEKAEIQALSSFGFQYLSQFPANPYLSTTSETCQGSQYGCINNFWCDPAFGLADAGFGYCFLEAAEGDLCIVQESNLAWLHSHGTEGQRLGATVMQWTAFVLCVLILMFYTYHYWKATTGWEEVYVCLVELVKVLIEIYLEYESPSALYLSTGNWILWLRYAEWLFTCPVILIHLSNLTGLKDDYSKRTMRLLVSDIGCVVWGVSAALTTGYLKWIFFLFGMLYGFNTYFHSAKVYIESYHTVPKGHCRLVVRCMALFFYSAWTMYPLLFALGPEGLGLMNSYTSTITTSFADIMTKQLWGLLGHHLRVKIFEHILIHGDIRKTTTMQVAGEELQVETFVEEEDEDTVKHSTKELANRASFVAMARDLKQKGVDVRMSMDPGEEDVEGGQPGGLEPGRVILAVVDMSMVDYFRMQFSHLSPPIELVPALGVDNTLQLVQQAASMGGCDCVILHPELLQDRSPNGLVAKLRMMGQRVAAFGWTQSMSPVRTLIETSGLDGWLEGPTFGSGITTHALWQLVHRMQSLRKQQQMNMLVGGGGMGGMGMMGMQTNPMMMHQQTMGMPASAGGMNPMMMQKQMNQVTGVNPLFGSAPTPLGSNTGMYGNGASPLGSQAGGNGAAAVNGNNDNFYGQAAAGTMSGANTPTATSASMNEAEMLQQLMGEINRLKSELAVPGPTGR</sequence>
<dbReference type="InterPro" id="IPR049333">
    <property type="entry name" value="Topo_VI_alpha"/>
</dbReference>
<evidence type="ECO:0000256" key="19">
    <source>
        <dbReference type="PROSITE-ProRule" id="PRU01385"/>
    </source>
</evidence>
<dbReference type="SUPFAM" id="SSF56726">
    <property type="entry name" value="DNA topoisomerase IV, alpha subunit"/>
    <property type="match status" value="1"/>
</dbReference>
<dbReference type="CDD" id="cd15241">
    <property type="entry name" value="7tm_ChRs"/>
    <property type="match status" value="1"/>
</dbReference>
<keyword evidence="13 19" id="KW-0799">Topoisomerase</keyword>
<evidence type="ECO:0000256" key="12">
    <source>
        <dbReference type="ARBA" id="ARBA00022989"/>
    </source>
</evidence>
<accession>A0A250XI73</accession>
<organism evidence="25 26">
    <name type="scientific">Chlamydomonas eustigma</name>
    <dbReference type="NCBI Taxonomy" id="1157962"/>
    <lineage>
        <taxon>Eukaryota</taxon>
        <taxon>Viridiplantae</taxon>
        <taxon>Chlorophyta</taxon>
        <taxon>core chlorophytes</taxon>
        <taxon>Chlorophyceae</taxon>
        <taxon>CS clade</taxon>
        <taxon>Chlamydomonadales</taxon>
        <taxon>Chlamydomonadaceae</taxon>
        <taxon>Chlamydomonas</taxon>
    </lineage>
</organism>
<keyword evidence="26" id="KW-1185">Reference proteome</keyword>
<feature type="transmembrane region" description="Helical" evidence="21">
    <location>
        <begin position="604"/>
        <end position="626"/>
    </location>
</feature>
<comment type="cofactor">
    <cofactor evidence="2">
        <name>Mg(2+)</name>
        <dbReference type="ChEBI" id="CHEBI:18420"/>
    </cofactor>
</comment>
<comment type="subcellular location">
    <subcellularLocation>
        <location evidence="4">Membrane</location>
        <topology evidence="4">Multi-pass membrane protein</topology>
    </subcellularLocation>
    <subcellularLocation>
        <location evidence="3">Nucleus</location>
    </subcellularLocation>
</comment>
<feature type="transmembrane region" description="Helical" evidence="21">
    <location>
        <begin position="451"/>
        <end position="469"/>
    </location>
</feature>
<feature type="transmembrane region" description="Helical" evidence="21">
    <location>
        <begin position="566"/>
        <end position="584"/>
    </location>
</feature>
<keyword evidence="14 19" id="KW-0238">DNA-binding</keyword>
<feature type="domain" description="Type II DNA topoisomerase VI subunit A all-beta" evidence="23">
    <location>
        <begin position="165"/>
        <end position="202"/>
    </location>
</feature>
<evidence type="ECO:0000259" key="22">
    <source>
        <dbReference type="Pfam" id="PF04406"/>
    </source>
</evidence>
<dbReference type="Proteomes" id="UP000232323">
    <property type="component" value="Unassembled WGS sequence"/>
</dbReference>
<dbReference type="PROSITE" id="PS52041">
    <property type="entry name" value="TOPO_IIB"/>
    <property type="match status" value="1"/>
</dbReference>
<keyword evidence="10" id="KW-0547">Nucleotide-binding</keyword>
<feature type="domain" description="Topoisomerase 6 subunit A/Spo11 TOPRIM" evidence="24">
    <location>
        <begin position="210"/>
        <end position="373"/>
    </location>
</feature>
<dbReference type="GO" id="GO:0000706">
    <property type="term" value="P:meiotic DNA double-strand break processing"/>
    <property type="evidence" value="ECO:0007669"/>
    <property type="project" value="TreeGrafter"/>
</dbReference>
<comment type="similarity">
    <text evidence="6">Belongs to the archaeal/bacterial/fungal opsin family.</text>
</comment>
<name>A0A250XI73_9CHLO</name>
<evidence type="ECO:0000313" key="26">
    <source>
        <dbReference type="Proteomes" id="UP000232323"/>
    </source>
</evidence>
<dbReference type="Pfam" id="PF21180">
    <property type="entry name" value="TOP6A-Spo11_Toprim"/>
    <property type="match status" value="1"/>
</dbReference>
<keyword evidence="9" id="KW-0479">Metal-binding</keyword>
<evidence type="ECO:0000256" key="4">
    <source>
        <dbReference type="ARBA" id="ARBA00004141"/>
    </source>
</evidence>
<keyword evidence="12 21" id="KW-1133">Transmembrane helix</keyword>
<evidence type="ECO:0000256" key="5">
    <source>
        <dbReference type="ARBA" id="ARBA00006559"/>
    </source>
</evidence>
<feature type="transmembrane region" description="Helical" evidence="21">
    <location>
        <begin position="543"/>
        <end position="560"/>
    </location>
</feature>
<feature type="domain" description="Spo11/DNA topoisomerase VI subunit A N-terminal" evidence="22">
    <location>
        <begin position="100"/>
        <end position="161"/>
    </location>
</feature>
<dbReference type="PANTHER" id="PTHR10848:SF4">
    <property type="entry name" value="DNA TOPOISOMERASE 6 SUBUNIT A"/>
    <property type="match status" value="1"/>
</dbReference>
<evidence type="ECO:0000256" key="7">
    <source>
        <dbReference type="ARBA" id="ARBA00012895"/>
    </source>
</evidence>
<dbReference type="Gene3D" id="6.20.370.80">
    <property type="match status" value="1"/>
</dbReference>
<evidence type="ECO:0000256" key="1">
    <source>
        <dbReference type="ARBA" id="ARBA00000185"/>
    </source>
</evidence>
<keyword evidence="15 21" id="KW-0472">Membrane</keyword>
<dbReference type="FunFam" id="1.10.10.10:FF:000387">
    <property type="entry name" value="DNA topoisomerase 6 subunit A"/>
    <property type="match status" value="1"/>
</dbReference>
<comment type="catalytic activity">
    <reaction evidence="1 19">
        <text>ATP-dependent breakage, passage and rejoining of double-stranded DNA.</text>
        <dbReference type="EC" id="5.6.2.2"/>
    </reaction>
</comment>